<reference evidence="3" key="1">
    <citation type="journal article" date="2019" name="Int. J. Syst. Evol. Microbiol.">
        <title>The Global Catalogue of Microorganisms (GCM) 10K type strain sequencing project: providing services to taxonomists for standard genome sequencing and annotation.</title>
        <authorList>
            <consortium name="The Broad Institute Genomics Platform"/>
            <consortium name="The Broad Institute Genome Sequencing Center for Infectious Disease"/>
            <person name="Wu L."/>
            <person name="Ma J."/>
        </authorList>
    </citation>
    <scope>NUCLEOTIDE SEQUENCE [LARGE SCALE GENOMIC DNA]</scope>
    <source>
        <strain evidence="3">KCTC 12907</strain>
    </source>
</reference>
<evidence type="ECO:0000313" key="2">
    <source>
        <dbReference type="EMBL" id="MFC7147182.1"/>
    </source>
</evidence>
<keyword evidence="3" id="KW-1185">Reference proteome</keyword>
<dbReference type="EMBL" id="JBHTAI010000001">
    <property type="protein sequence ID" value="MFC7147182.1"/>
    <property type="molecule type" value="Genomic_DNA"/>
</dbReference>
<protein>
    <submittedName>
        <fullName evidence="2">Uncharacterized protein</fullName>
    </submittedName>
</protein>
<dbReference type="Proteomes" id="UP001596378">
    <property type="component" value="Unassembled WGS sequence"/>
</dbReference>
<gene>
    <name evidence="2" type="ORF">ACFQMJ_01430</name>
</gene>
<comment type="caution">
    <text evidence="2">The sequence shown here is derived from an EMBL/GenBank/DDBJ whole genome shotgun (WGS) entry which is preliminary data.</text>
</comment>
<evidence type="ECO:0000313" key="3">
    <source>
        <dbReference type="Proteomes" id="UP001596378"/>
    </source>
</evidence>
<keyword evidence="1" id="KW-0812">Transmembrane</keyword>
<feature type="transmembrane region" description="Helical" evidence="1">
    <location>
        <begin position="44"/>
        <end position="67"/>
    </location>
</feature>
<name>A0ABW2F4W0_9BACL</name>
<keyword evidence="1" id="KW-0472">Membrane</keyword>
<dbReference type="RefSeq" id="WP_378047104.1">
    <property type="nucleotide sequence ID" value="NZ_JBHMDN010000012.1"/>
</dbReference>
<accession>A0ABW2F4W0</accession>
<organism evidence="2 3">
    <name type="scientific">Cohnella cellulosilytica</name>
    <dbReference type="NCBI Taxonomy" id="986710"/>
    <lineage>
        <taxon>Bacteria</taxon>
        <taxon>Bacillati</taxon>
        <taxon>Bacillota</taxon>
        <taxon>Bacilli</taxon>
        <taxon>Bacillales</taxon>
        <taxon>Paenibacillaceae</taxon>
        <taxon>Cohnella</taxon>
    </lineage>
</organism>
<proteinExistence type="predicted"/>
<keyword evidence="1" id="KW-1133">Transmembrane helix</keyword>
<evidence type="ECO:0000256" key="1">
    <source>
        <dbReference type="SAM" id="Phobius"/>
    </source>
</evidence>
<sequence length="400" mass="44721">MNDKDLFEQLRSGPFSRDGFDENLRRKINDNLANPRRGAKRPSFLRISAIGASFLLIAVVVVALWAWDGWATMGKTEELAIPTSRASESGAVADEDDEANRVPHSAVVIGLRKDESSARSSYRTVVVASEGDRLQTVGSGEGIWMPYEQDFWQIAAEDDTLGKGDQELFAYLKGVKKKADLQKQGDSRLRRTEKLLYAGDHYVVTLQTTNVDEKGNSVGRSEVLVNLLPTLASTNRAANLNALAAENVSLNEALGVDLPAGTVDRWAVVRENNAWMAKQAIRANGTFDVEQVRQWPTIDVPLESTNVVKDKPLALDWEEVKRLEPDAVDAFTSQDGDVALIVSNDQIQLVPYRLPESERNPVTIDLDRNESIVMVQWAIQEKYVENWKKWFTEWFADSSR</sequence>